<keyword evidence="3" id="KW-1133">Transmembrane helix</keyword>
<keyword evidence="1" id="KW-0804">Transcription</keyword>
<feature type="compositionally biased region" description="Low complexity" evidence="2">
    <location>
        <begin position="124"/>
        <end position="133"/>
    </location>
</feature>
<evidence type="ECO:0000256" key="3">
    <source>
        <dbReference type="SAM" id="Phobius"/>
    </source>
</evidence>
<protein>
    <recommendedName>
        <fullName evidence="1">AT-hook motif nuclear-localized protein</fullName>
    </recommendedName>
</protein>
<reference evidence="5" key="1">
    <citation type="submission" date="2020-02" db="EMBL/GenBank/DDBJ databases">
        <authorList>
            <person name="Scholz U."/>
            <person name="Mascher M."/>
            <person name="Fiebig A."/>
        </authorList>
    </citation>
    <scope>NUCLEOTIDE SEQUENCE</scope>
</reference>
<accession>A0A7I8L488</accession>
<keyword evidence="3" id="KW-0812">Transmembrane</keyword>
<comment type="subcellular location">
    <subcellularLocation>
        <location evidence="1">Nucleus</location>
    </subcellularLocation>
</comment>
<keyword evidence="1" id="KW-0805">Transcription regulation</keyword>
<feature type="region of interest" description="Disordered" evidence="2">
    <location>
        <begin position="124"/>
        <end position="147"/>
    </location>
</feature>
<dbReference type="SUPFAM" id="SSF117856">
    <property type="entry name" value="AF0104/ALDC/Ptd012-like"/>
    <property type="match status" value="1"/>
</dbReference>
<feature type="region of interest" description="Disordered" evidence="2">
    <location>
        <begin position="22"/>
        <end position="48"/>
    </location>
</feature>
<dbReference type="CDD" id="cd11378">
    <property type="entry name" value="DUF296"/>
    <property type="match status" value="1"/>
</dbReference>
<dbReference type="InterPro" id="IPR039605">
    <property type="entry name" value="AHL"/>
</dbReference>
<feature type="region of interest" description="Disordered" evidence="2">
    <location>
        <begin position="65"/>
        <end position="99"/>
    </location>
</feature>
<feature type="transmembrane region" description="Helical" evidence="3">
    <location>
        <begin position="362"/>
        <end position="381"/>
    </location>
</feature>
<comment type="function">
    <text evidence="1">Transcription factor that specifically binds AT-rich DNA sequences related to the nuclear matrix attachment regions (MARs).</text>
</comment>
<dbReference type="EMBL" id="LR746274">
    <property type="protein sequence ID" value="CAA7404813.1"/>
    <property type="molecule type" value="Genomic_DNA"/>
</dbReference>
<dbReference type="PANTHER" id="PTHR31500">
    <property type="entry name" value="AT-HOOK MOTIF NUCLEAR-LOCALIZED PROTEIN 9"/>
    <property type="match status" value="1"/>
</dbReference>
<keyword evidence="6" id="KW-1185">Reference proteome</keyword>
<evidence type="ECO:0000256" key="2">
    <source>
        <dbReference type="SAM" id="MobiDB-lite"/>
    </source>
</evidence>
<evidence type="ECO:0000259" key="4">
    <source>
        <dbReference type="PROSITE" id="PS51742"/>
    </source>
</evidence>
<dbReference type="AlphaFoldDB" id="A0A7I8L488"/>
<dbReference type="InterPro" id="IPR005175">
    <property type="entry name" value="PPC_dom"/>
</dbReference>
<dbReference type="Gene3D" id="3.30.1330.80">
    <property type="entry name" value="Hypothetical protein, similar to alpha- acetolactate decarboxylase, domain 2"/>
    <property type="match status" value="1"/>
</dbReference>
<dbReference type="GO" id="GO:0005634">
    <property type="term" value="C:nucleus"/>
    <property type="evidence" value="ECO:0007669"/>
    <property type="project" value="UniProtKB-SubCell"/>
</dbReference>
<name>A0A7I8L488_SPIIN</name>
<proteinExistence type="predicted"/>
<feature type="domain" description="PPC" evidence="4">
    <location>
        <begin position="154"/>
        <end position="295"/>
    </location>
</feature>
<feature type="compositionally biased region" description="Low complexity" evidence="2">
    <location>
        <begin position="35"/>
        <end position="45"/>
    </location>
</feature>
<organism evidence="5 6">
    <name type="scientific">Spirodela intermedia</name>
    <name type="common">Intermediate duckweed</name>
    <dbReference type="NCBI Taxonomy" id="51605"/>
    <lineage>
        <taxon>Eukaryota</taxon>
        <taxon>Viridiplantae</taxon>
        <taxon>Streptophyta</taxon>
        <taxon>Embryophyta</taxon>
        <taxon>Tracheophyta</taxon>
        <taxon>Spermatophyta</taxon>
        <taxon>Magnoliopsida</taxon>
        <taxon>Liliopsida</taxon>
        <taxon>Araceae</taxon>
        <taxon>Lemnoideae</taxon>
        <taxon>Spirodela</taxon>
    </lineage>
</organism>
<dbReference type="GO" id="GO:0003680">
    <property type="term" value="F:minor groove of adenine-thymine-rich DNA binding"/>
    <property type="evidence" value="ECO:0007669"/>
    <property type="project" value="UniProtKB-UniRule"/>
</dbReference>
<sequence>MEGSGNGFPYYYAHPLSPFGRHQGGVDSGDAVGRAFSSPSPAASAGREGAVNPLLFPQSPMAAAAAGGRAPAPAVEPVRRKRGRPRKYGPPLPSSSHHLASSVSPAVSVSLSFSPLSFSAKPSSSTSLTLASSSPPPQAPPRRRSQDEFLGKGVQSFTPHFLTVAAGEDVVQRIMSFVQKQNRAVCIISASGTIANVTLRQPAVAGGQMTYKGNFDILSLSGSFLISENGGASARTGALSVCLSEEGFLVGGGIGGPLVAATTVQVFAGSFVIDAHRDLDAVANTSKAVSSLSTHFPVGTEESPSVGFHATAGSAGSFSNNRLTGDHHHHQSTDIISRSSSLMQTRAVHVTPQRSSTEWGGGLHYLTLPVVFLIVALFKLITLRMHFL</sequence>
<keyword evidence="1" id="KW-0238">DNA-binding</keyword>
<dbReference type="PROSITE" id="PS51742">
    <property type="entry name" value="PPC"/>
    <property type="match status" value="1"/>
</dbReference>
<dbReference type="Pfam" id="PF03479">
    <property type="entry name" value="PCC"/>
    <property type="match status" value="1"/>
</dbReference>
<keyword evidence="3" id="KW-0472">Membrane</keyword>
<gene>
    <name evidence="5" type="ORF">SI8410_11015491</name>
</gene>
<keyword evidence="1" id="KW-0539">Nucleus</keyword>
<dbReference type="PANTHER" id="PTHR31500:SF68">
    <property type="entry name" value="AT-HOOK MOTIF NUCLEAR-LOCALIZED PROTEIN 14"/>
    <property type="match status" value="1"/>
</dbReference>
<comment type="domain">
    <text evidence="1">The PPC domain mediates interactions between AHL proteins.</text>
</comment>
<dbReference type="OrthoDB" id="2017193at2759"/>
<evidence type="ECO:0000256" key="1">
    <source>
        <dbReference type="RuleBase" id="RU367031"/>
    </source>
</evidence>
<evidence type="ECO:0000313" key="5">
    <source>
        <dbReference type="EMBL" id="CAA7404813.1"/>
    </source>
</evidence>
<dbReference type="Proteomes" id="UP000663760">
    <property type="component" value="Chromosome 11"/>
</dbReference>
<evidence type="ECO:0000313" key="6">
    <source>
        <dbReference type="Proteomes" id="UP000663760"/>
    </source>
</evidence>